<evidence type="ECO:0000256" key="1">
    <source>
        <dbReference type="SAM" id="SignalP"/>
    </source>
</evidence>
<reference evidence="2" key="1">
    <citation type="submission" date="2021-01" db="EMBL/GenBank/DDBJ databases">
        <authorList>
            <person name="Corre E."/>
            <person name="Pelletier E."/>
            <person name="Niang G."/>
            <person name="Scheremetjew M."/>
            <person name="Finn R."/>
            <person name="Kale V."/>
            <person name="Holt S."/>
            <person name="Cochrane G."/>
            <person name="Meng A."/>
            <person name="Brown T."/>
            <person name="Cohen L."/>
        </authorList>
    </citation>
    <scope>NUCLEOTIDE SEQUENCE</scope>
    <source>
        <strain evidence="2">CCAP1064/1</strain>
    </source>
</reference>
<evidence type="ECO:0000313" key="2">
    <source>
        <dbReference type="EMBL" id="CAD8418725.1"/>
    </source>
</evidence>
<dbReference type="EMBL" id="HBEL01031795">
    <property type="protein sequence ID" value="CAD8418725.1"/>
    <property type="molecule type" value="Transcribed_RNA"/>
</dbReference>
<keyword evidence="1" id="KW-0732">Signal</keyword>
<protein>
    <submittedName>
        <fullName evidence="2">Uncharacterized protein</fullName>
    </submittedName>
</protein>
<feature type="chain" id="PRO_5031327035" evidence="1">
    <location>
        <begin position="24"/>
        <end position="149"/>
    </location>
</feature>
<feature type="signal peptide" evidence="1">
    <location>
        <begin position="1"/>
        <end position="23"/>
    </location>
</feature>
<gene>
    <name evidence="2" type="ORF">PINE0816_LOCUS14860</name>
</gene>
<sequence>MRIQGVFCSIGVALLPAFTVGSAIPDIARTARVKQHRAGAEGNLVIGEENLRKIIISWNEIRGASYEVCHMCSLGEDGVHDPSVGTLIPAPDTCGGKPCSVFPGAFIGLNSFRVRASTGGEWGAWSDERRFEVGDEYGQISDVDSHAEL</sequence>
<dbReference type="AlphaFoldDB" id="A0A7S0CBZ1"/>
<accession>A0A7S0CBZ1</accession>
<organism evidence="2">
    <name type="scientific">Proboscia inermis</name>
    <dbReference type="NCBI Taxonomy" id="420281"/>
    <lineage>
        <taxon>Eukaryota</taxon>
        <taxon>Sar</taxon>
        <taxon>Stramenopiles</taxon>
        <taxon>Ochrophyta</taxon>
        <taxon>Bacillariophyta</taxon>
        <taxon>Coscinodiscophyceae</taxon>
        <taxon>Rhizosoleniophycidae</taxon>
        <taxon>Rhizosoleniales</taxon>
        <taxon>Rhizosoleniaceae</taxon>
        <taxon>Proboscia</taxon>
    </lineage>
</organism>
<name>A0A7S0CBZ1_9STRA</name>
<proteinExistence type="predicted"/>